<sequence length="268" mass="31489">MTSLMQIGNSVLIALMRALFLMACLLLGPNMVQAAGDWIEICEGDAFICRSEVKVGQTELPAMLKILRSEIEQKLGLESSDELLELYLFRNRRNFVEYVSQRIPEGASRQALYVKGEDRSRIYIYNHLAVRDDIRHECTHAILHHSLPYLPLWMDEGLAEYFEVEHQMRSTGNSHLGEMRFSMFFRHKPNMRELEQLNSLTEMDKSDYRDSWAWIHFLIHESEESRQLLLEYLKEIREGEPPGPFSVILYRAMPNADERLKRHIKSWK</sequence>
<dbReference type="EMBL" id="CP036281">
    <property type="protein sequence ID" value="QDU78711.1"/>
    <property type="molecule type" value="Genomic_DNA"/>
</dbReference>
<protein>
    <recommendedName>
        <fullName evidence="1">DUF1570 domain-containing protein</fullName>
    </recommendedName>
</protein>
<evidence type="ECO:0000259" key="1">
    <source>
        <dbReference type="Pfam" id="PF07607"/>
    </source>
</evidence>
<dbReference type="KEGG" id="plon:Pla110_04150"/>
<reference evidence="2 3" key="1">
    <citation type="submission" date="2019-02" db="EMBL/GenBank/DDBJ databases">
        <title>Deep-cultivation of Planctomycetes and their phenomic and genomic characterization uncovers novel biology.</title>
        <authorList>
            <person name="Wiegand S."/>
            <person name="Jogler M."/>
            <person name="Boedeker C."/>
            <person name="Pinto D."/>
            <person name="Vollmers J."/>
            <person name="Rivas-Marin E."/>
            <person name="Kohn T."/>
            <person name="Peeters S.H."/>
            <person name="Heuer A."/>
            <person name="Rast P."/>
            <person name="Oberbeckmann S."/>
            <person name="Bunk B."/>
            <person name="Jeske O."/>
            <person name="Meyerdierks A."/>
            <person name="Storesund J.E."/>
            <person name="Kallscheuer N."/>
            <person name="Luecker S."/>
            <person name="Lage O.M."/>
            <person name="Pohl T."/>
            <person name="Merkel B.J."/>
            <person name="Hornburger P."/>
            <person name="Mueller R.-W."/>
            <person name="Bruemmer F."/>
            <person name="Labrenz M."/>
            <person name="Spormann A.M."/>
            <person name="Op den Camp H."/>
            <person name="Overmann J."/>
            <person name="Amann R."/>
            <person name="Jetten M.S.M."/>
            <person name="Mascher T."/>
            <person name="Medema M.H."/>
            <person name="Devos D.P."/>
            <person name="Kaster A.-K."/>
            <person name="Ovreas L."/>
            <person name="Rohde M."/>
            <person name="Galperin M.Y."/>
            <person name="Jogler C."/>
        </authorList>
    </citation>
    <scope>NUCLEOTIDE SEQUENCE [LARGE SCALE GENOMIC DNA]</scope>
    <source>
        <strain evidence="2 3">Pla110</strain>
    </source>
</reference>
<dbReference type="InterPro" id="IPR011464">
    <property type="entry name" value="DUF1570"/>
</dbReference>
<gene>
    <name evidence="2" type="ORF">Pla110_04150</name>
</gene>
<evidence type="ECO:0000313" key="3">
    <source>
        <dbReference type="Proteomes" id="UP000317178"/>
    </source>
</evidence>
<evidence type="ECO:0000313" key="2">
    <source>
        <dbReference type="EMBL" id="QDU78711.1"/>
    </source>
</evidence>
<name>A0A518CHL6_9PLAN</name>
<organism evidence="2 3">
    <name type="scientific">Polystyrenella longa</name>
    <dbReference type="NCBI Taxonomy" id="2528007"/>
    <lineage>
        <taxon>Bacteria</taxon>
        <taxon>Pseudomonadati</taxon>
        <taxon>Planctomycetota</taxon>
        <taxon>Planctomycetia</taxon>
        <taxon>Planctomycetales</taxon>
        <taxon>Planctomycetaceae</taxon>
        <taxon>Polystyrenella</taxon>
    </lineage>
</organism>
<dbReference type="Pfam" id="PF07607">
    <property type="entry name" value="DUF1570"/>
    <property type="match status" value="1"/>
</dbReference>
<dbReference type="AlphaFoldDB" id="A0A518CHL6"/>
<accession>A0A518CHL6</accession>
<dbReference type="Proteomes" id="UP000317178">
    <property type="component" value="Chromosome"/>
</dbReference>
<feature type="domain" description="DUF1570" evidence="1">
    <location>
        <begin position="134"/>
        <end position="236"/>
    </location>
</feature>
<proteinExistence type="predicted"/>
<keyword evidence="3" id="KW-1185">Reference proteome</keyword>